<protein>
    <recommendedName>
        <fullName evidence="2">DNA polymerase III subunit delta'</fullName>
        <ecNumber evidence="1">2.7.7.7</ecNumber>
    </recommendedName>
</protein>
<keyword evidence="10" id="KW-1185">Reference proteome</keyword>
<accession>A0ABV8MJ47</accession>
<sequence length="333" mass="37465">MLYPWHQAAWHELRQQTARLPHALLLCGEAGIGKLAFGRHLAQSLLCENEAATAPCGHCDGCRWFELGNHPDYRELAPLGSDSDEEEGTKKKPSTQITIDQVRELNDFVNLSAHRGGRRVTLIQPADALNLAAANALLKTLEEPPEGAIFILVSQQWRRLLPTLRSRCRRLPLPLPSRGPALEWLSSQGLSEAERHLDEAGGAPLLALERAEAGLAQQRRELLDQLADPRRLDVLKLAEKLDRQHVEVVQAVDWLLRWIHDLVRLRLSGSTRYFPAETARLAALADAADVQRLMRYHDDVLEARRLALHPLNPRLVFEQLLFGYQQALRGGRS</sequence>
<comment type="catalytic activity">
    <reaction evidence="7">
        <text>DNA(n) + a 2'-deoxyribonucleoside 5'-triphosphate = DNA(n+1) + diphosphate</text>
        <dbReference type="Rhea" id="RHEA:22508"/>
        <dbReference type="Rhea" id="RHEA-COMP:17339"/>
        <dbReference type="Rhea" id="RHEA-COMP:17340"/>
        <dbReference type="ChEBI" id="CHEBI:33019"/>
        <dbReference type="ChEBI" id="CHEBI:61560"/>
        <dbReference type="ChEBI" id="CHEBI:173112"/>
        <dbReference type="EC" id="2.7.7.7"/>
    </reaction>
</comment>
<dbReference type="InterPro" id="IPR004622">
    <property type="entry name" value="DNA_pol_HolB"/>
</dbReference>
<feature type="domain" description="DNA polymerase III delta subunit C-terminal" evidence="8">
    <location>
        <begin position="216"/>
        <end position="323"/>
    </location>
</feature>
<dbReference type="InterPro" id="IPR027417">
    <property type="entry name" value="P-loop_NTPase"/>
</dbReference>
<keyword evidence="3 9" id="KW-0808">Transferase</keyword>
<dbReference type="PANTHER" id="PTHR11669:SF8">
    <property type="entry name" value="DNA POLYMERASE III SUBUNIT DELTA"/>
    <property type="match status" value="1"/>
</dbReference>
<reference evidence="10" key="1">
    <citation type="journal article" date="2019" name="Int. J. Syst. Evol. Microbiol.">
        <title>The Global Catalogue of Microorganisms (GCM) 10K type strain sequencing project: providing services to taxonomists for standard genome sequencing and annotation.</title>
        <authorList>
            <consortium name="The Broad Institute Genomics Platform"/>
            <consortium name="The Broad Institute Genome Sequencing Center for Infectious Disease"/>
            <person name="Wu L."/>
            <person name="Ma J."/>
        </authorList>
    </citation>
    <scope>NUCLEOTIDE SEQUENCE [LARGE SCALE GENOMIC DNA]</scope>
    <source>
        <strain evidence="10">LMG 29894</strain>
    </source>
</reference>
<dbReference type="GO" id="GO:0003887">
    <property type="term" value="F:DNA-directed DNA polymerase activity"/>
    <property type="evidence" value="ECO:0007669"/>
    <property type="project" value="UniProtKB-EC"/>
</dbReference>
<evidence type="ECO:0000256" key="3">
    <source>
        <dbReference type="ARBA" id="ARBA00022679"/>
    </source>
</evidence>
<evidence type="ECO:0000256" key="1">
    <source>
        <dbReference type="ARBA" id="ARBA00012417"/>
    </source>
</evidence>
<dbReference type="InterPro" id="IPR008921">
    <property type="entry name" value="DNA_pol3_clamp-load_cplx_C"/>
</dbReference>
<evidence type="ECO:0000256" key="5">
    <source>
        <dbReference type="ARBA" id="ARBA00022705"/>
    </source>
</evidence>
<name>A0ABV8MJ47_9NEIS</name>
<dbReference type="Pfam" id="PF09115">
    <property type="entry name" value="DNApol3-delta_C"/>
    <property type="match status" value="1"/>
</dbReference>
<evidence type="ECO:0000313" key="10">
    <source>
        <dbReference type="Proteomes" id="UP001595791"/>
    </source>
</evidence>
<dbReference type="PANTHER" id="PTHR11669">
    <property type="entry name" value="REPLICATION FACTOR C / DNA POLYMERASE III GAMMA-TAU SUBUNIT"/>
    <property type="match status" value="1"/>
</dbReference>
<evidence type="ECO:0000313" key="9">
    <source>
        <dbReference type="EMBL" id="MFC4158133.1"/>
    </source>
</evidence>
<dbReference type="EMBL" id="JBHSBU010000001">
    <property type="protein sequence ID" value="MFC4158133.1"/>
    <property type="molecule type" value="Genomic_DNA"/>
</dbReference>
<keyword evidence="4 9" id="KW-0548">Nucleotidyltransferase</keyword>
<dbReference type="Gene3D" id="3.40.50.300">
    <property type="entry name" value="P-loop containing nucleotide triphosphate hydrolases"/>
    <property type="match status" value="1"/>
</dbReference>
<proteinExistence type="predicted"/>
<dbReference type="Pfam" id="PF13177">
    <property type="entry name" value="DNA_pol3_delta2"/>
    <property type="match status" value="1"/>
</dbReference>
<dbReference type="Gene3D" id="1.20.272.10">
    <property type="match status" value="1"/>
</dbReference>
<keyword evidence="6" id="KW-0239">DNA-directed DNA polymerase</keyword>
<evidence type="ECO:0000259" key="8">
    <source>
        <dbReference type="Pfam" id="PF09115"/>
    </source>
</evidence>
<evidence type="ECO:0000256" key="4">
    <source>
        <dbReference type="ARBA" id="ARBA00022695"/>
    </source>
</evidence>
<dbReference type="InterPro" id="IPR050238">
    <property type="entry name" value="DNA_Rep/Repair_Clamp_Loader"/>
</dbReference>
<dbReference type="InterPro" id="IPR015199">
    <property type="entry name" value="DNA_pol_III_delta_C"/>
</dbReference>
<evidence type="ECO:0000256" key="2">
    <source>
        <dbReference type="ARBA" id="ARBA00014363"/>
    </source>
</evidence>
<evidence type="ECO:0000256" key="7">
    <source>
        <dbReference type="ARBA" id="ARBA00049244"/>
    </source>
</evidence>
<comment type="caution">
    <text evidence="9">The sequence shown here is derived from an EMBL/GenBank/DDBJ whole genome shotgun (WGS) entry which is preliminary data.</text>
</comment>
<dbReference type="NCBIfam" id="TIGR00678">
    <property type="entry name" value="holB"/>
    <property type="match status" value="1"/>
</dbReference>
<dbReference type="RefSeq" id="WP_378160487.1">
    <property type="nucleotide sequence ID" value="NZ_JBHSBU010000001.1"/>
</dbReference>
<dbReference type="EC" id="2.7.7.7" evidence="1"/>
<dbReference type="SUPFAM" id="SSF48019">
    <property type="entry name" value="post-AAA+ oligomerization domain-like"/>
    <property type="match status" value="1"/>
</dbReference>
<evidence type="ECO:0000256" key="6">
    <source>
        <dbReference type="ARBA" id="ARBA00022932"/>
    </source>
</evidence>
<keyword evidence="5" id="KW-0235">DNA replication</keyword>
<organism evidence="9 10">
    <name type="scientific">Chitinimonas lacunae</name>
    <dbReference type="NCBI Taxonomy" id="1963018"/>
    <lineage>
        <taxon>Bacteria</taxon>
        <taxon>Pseudomonadati</taxon>
        <taxon>Pseudomonadota</taxon>
        <taxon>Betaproteobacteria</taxon>
        <taxon>Neisseriales</taxon>
        <taxon>Chitinibacteraceae</taxon>
        <taxon>Chitinimonas</taxon>
    </lineage>
</organism>
<dbReference type="SUPFAM" id="SSF52540">
    <property type="entry name" value="P-loop containing nucleoside triphosphate hydrolases"/>
    <property type="match status" value="1"/>
</dbReference>
<gene>
    <name evidence="9" type="primary">holB</name>
    <name evidence="9" type="ORF">ACFOW7_02055</name>
</gene>
<dbReference type="Proteomes" id="UP001595791">
    <property type="component" value="Unassembled WGS sequence"/>
</dbReference>